<proteinExistence type="predicted"/>
<dbReference type="RefSeq" id="WP_339942126.1">
    <property type="nucleotide sequence ID" value="NZ_BAABGA010000049.1"/>
</dbReference>
<organism evidence="1 2">
    <name type="scientific">Novipirellula rosea</name>
    <dbReference type="NCBI Taxonomy" id="1031540"/>
    <lineage>
        <taxon>Bacteria</taxon>
        <taxon>Pseudomonadati</taxon>
        <taxon>Planctomycetota</taxon>
        <taxon>Planctomycetia</taxon>
        <taxon>Pirellulales</taxon>
        <taxon>Pirellulaceae</taxon>
        <taxon>Novipirellula</taxon>
    </lineage>
</organism>
<reference evidence="2" key="1">
    <citation type="journal article" date="2019" name="Int. J. Syst. Evol. Microbiol.">
        <title>The Global Catalogue of Microorganisms (GCM) 10K type strain sequencing project: providing services to taxonomists for standard genome sequencing and annotation.</title>
        <authorList>
            <consortium name="The Broad Institute Genomics Platform"/>
            <consortium name="The Broad Institute Genome Sequencing Center for Infectious Disease"/>
            <person name="Wu L."/>
            <person name="Ma J."/>
        </authorList>
    </citation>
    <scope>NUCLEOTIDE SEQUENCE [LARGE SCALE GENOMIC DNA]</scope>
    <source>
        <strain evidence="2">JCM 17759</strain>
    </source>
</reference>
<dbReference type="Proteomes" id="UP001500840">
    <property type="component" value="Unassembled WGS sequence"/>
</dbReference>
<dbReference type="PANTHER" id="PTHR37833">
    <property type="entry name" value="LIPOPROTEIN-RELATED"/>
    <property type="match status" value="1"/>
</dbReference>
<dbReference type="InterPro" id="IPR013783">
    <property type="entry name" value="Ig-like_fold"/>
</dbReference>
<dbReference type="Gene3D" id="2.60.40.10">
    <property type="entry name" value="Immunoglobulins"/>
    <property type="match status" value="1"/>
</dbReference>
<sequence>MNRFLVLLAIVAVAGSAAGWGINYAAYGHRSAQMGEMVYGGEITGENIDDFYMKVTQAKNPQVELPDGSTYDFGTMAPGTKGEHTFVIKNSGEGDLKLRLGATTCKCTLGTLDNDVLKPGEQTEVRLEWDVKTDAKSFGQSAQLLTNDPNHYAIDLKIQGRVVGDLEMIPDALTFGDASADETVTLTAKVYSYMDPPIKDPTFKFSSDALNELSEIKIEPFEPSEADGASSSAVQGFDISITIKPGMKQGPVSQNAMFGFIQEKSDAGASDEEERKFLVTPITGKIVGSLSMIPNPKLTGSEGGNYIYDFGEVPAEGPFTAKTFVVLKGQDRDNTTLSIESVEPEGIVEASFGEKLVRSSMTLYPLEIKLIPGPNAIQRLGRNQDDYGKIRIVSDNGKTAGKLVVGVKFSMEPK</sequence>
<protein>
    <submittedName>
        <fullName evidence="1">DUF1573 domain-containing protein</fullName>
    </submittedName>
</protein>
<dbReference type="PANTHER" id="PTHR37833:SF1">
    <property type="entry name" value="SIGNAL PEPTIDE PROTEIN"/>
    <property type="match status" value="1"/>
</dbReference>
<comment type="caution">
    <text evidence="1">The sequence shown here is derived from an EMBL/GenBank/DDBJ whole genome shotgun (WGS) entry which is preliminary data.</text>
</comment>
<accession>A0ABP8N1T5</accession>
<dbReference type="Pfam" id="PF07610">
    <property type="entry name" value="DUF1573"/>
    <property type="match status" value="1"/>
</dbReference>
<evidence type="ECO:0000313" key="1">
    <source>
        <dbReference type="EMBL" id="GAA4459849.1"/>
    </source>
</evidence>
<keyword evidence="2" id="KW-1185">Reference proteome</keyword>
<name>A0ABP8N1T5_9BACT</name>
<dbReference type="InterPro" id="IPR011467">
    <property type="entry name" value="DUF1573"/>
</dbReference>
<dbReference type="EMBL" id="BAABGA010000049">
    <property type="protein sequence ID" value="GAA4459849.1"/>
    <property type="molecule type" value="Genomic_DNA"/>
</dbReference>
<evidence type="ECO:0000313" key="2">
    <source>
        <dbReference type="Proteomes" id="UP001500840"/>
    </source>
</evidence>
<gene>
    <name evidence="1" type="ORF">GCM10023156_39950</name>
</gene>